<dbReference type="CDD" id="cd00088">
    <property type="entry name" value="HPT"/>
    <property type="match status" value="1"/>
</dbReference>
<comment type="caution">
    <text evidence="3">The sequence shown here is derived from an EMBL/GenBank/DDBJ whole genome shotgun (WGS) entry which is preliminary data.</text>
</comment>
<evidence type="ECO:0000313" key="3">
    <source>
        <dbReference type="EMBL" id="HGF99327.1"/>
    </source>
</evidence>
<dbReference type="GO" id="GO:0000160">
    <property type="term" value="P:phosphorelay signal transduction system"/>
    <property type="evidence" value="ECO:0007669"/>
    <property type="project" value="InterPro"/>
</dbReference>
<dbReference type="InterPro" id="IPR045871">
    <property type="entry name" value="AHP1-5/YPD1"/>
</dbReference>
<feature type="modified residue" description="Phosphohistidine" evidence="1">
    <location>
        <position position="48"/>
    </location>
</feature>
<keyword evidence="1" id="KW-0597">Phosphoprotein</keyword>
<dbReference type="EMBL" id="DSPX01000011">
    <property type="protein sequence ID" value="HGF99327.1"/>
    <property type="molecule type" value="Genomic_DNA"/>
</dbReference>
<dbReference type="AlphaFoldDB" id="A0A7C3ZTM4"/>
<organism evidence="3">
    <name type="scientific">Planktothricoides sp. SpSt-374</name>
    <dbReference type="NCBI Taxonomy" id="2282167"/>
    <lineage>
        <taxon>Bacteria</taxon>
        <taxon>Bacillati</taxon>
        <taxon>Cyanobacteriota</taxon>
        <taxon>Cyanophyceae</taxon>
        <taxon>Oscillatoriophycideae</taxon>
        <taxon>Oscillatoriales</taxon>
        <taxon>Oscillatoriaceae</taxon>
        <taxon>Planktothricoides</taxon>
    </lineage>
</organism>
<dbReference type="SMART" id="SM00073">
    <property type="entry name" value="HPT"/>
    <property type="match status" value="1"/>
</dbReference>
<evidence type="ECO:0000259" key="2">
    <source>
        <dbReference type="PROSITE" id="PS50894"/>
    </source>
</evidence>
<dbReference type="PROSITE" id="PS50894">
    <property type="entry name" value="HPT"/>
    <property type="match status" value="1"/>
</dbReference>
<dbReference type="Pfam" id="PF01627">
    <property type="entry name" value="Hpt"/>
    <property type="match status" value="1"/>
</dbReference>
<evidence type="ECO:0000256" key="1">
    <source>
        <dbReference type="PROSITE-ProRule" id="PRU00110"/>
    </source>
</evidence>
<feature type="domain" description="HPt" evidence="2">
    <location>
        <begin position="9"/>
        <end position="102"/>
    </location>
</feature>
<name>A0A7C3ZTM4_9CYAN</name>
<dbReference type="SUPFAM" id="SSF47226">
    <property type="entry name" value="Histidine-containing phosphotransfer domain, HPT domain"/>
    <property type="match status" value="1"/>
</dbReference>
<accession>A0A7C3ZTM4</accession>
<protein>
    <submittedName>
        <fullName evidence="3">Hpt domain-containing protein</fullName>
    </submittedName>
</protein>
<dbReference type="InterPro" id="IPR008207">
    <property type="entry name" value="Sig_transdc_His_kin_Hpt_dom"/>
</dbReference>
<dbReference type="InterPro" id="IPR036641">
    <property type="entry name" value="HPT_dom_sf"/>
</dbReference>
<dbReference type="GO" id="GO:0005737">
    <property type="term" value="C:cytoplasm"/>
    <property type="evidence" value="ECO:0007669"/>
    <property type="project" value="TreeGrafter"/>
</dbReference>
<dbReference type="Gene3D" id="1.20.120.160">
    <property type="entry name" value="HPT domain"/>
    <property type="match status" value="1"/>
</dbReference>
<dbReference type="GO" id="GO:0009927">
    <property type="term" value="F:histidine phosphotransfer kinase activity"/>
    <property type="evidence" value="ECO:0007669"/>
    <property type="project" value="InterPro"/>
</dbReference>
<gene>
    <name evidence="3" type="ORF">ENR15_01285</name>
</gene>
<sequence>MLRMLGEDDQEAIAETISVFLEDAQQLLQDIQTAVENGNAAALELAAHSLKSTSATFGALHLAQICKHLETIGRSRTVAGASDMLPQLVSEVEKVTAELQKL</sequence>
<dbReference type="GO" id="GO:0043424">
    <property type="term" value="F:protein histidine kinase binding"/>
    <property type="evidence" value="ECO:0007669"/>
    <property type="project" value="InterPro"/>
</dbReference>
<dbReference type="PANTHER" id="PTHR28242:SF52">
    <property type="entry name" value="PHOSPHORELAY INTERMEDIATE PROTEIN YPD1"/>
    <property type="match status" value="1"/>
</dbReference>
<reference evidence="3" key="1">
    <citation type="journal article" date="2020" name="mSystems">
        <title>Genome- and Community-Level Interaction Insights into Carbon Utilization and Element Cycling Functions of Hydrothermarchaeota in Hydrothermal Sediment.</title>
        <authorList>
            <person name="Zhou Z."/>
            <person name="Liu Y."/>
            <person name="Xu W."/>
            <person name="Pan J."/>
            <person name="Luo Z.H."/>
            <person name="Li M."/>
        </authorList>
    </citation>
    <scope>NUCLEOTIDE SEQUENCE [LARGE SCALE GENOMIC DNA]</scope>
    <source>
        <strain evidence="3">SpSt-374</strain>
    </source>
</reference>
<dbReference type="PANTHER" id="PTHR28242">
    <property type="entry name" value="PHOSPHORELAY INTERMEDIATE PROTEIN YPD1"/>
    <property type="match status" value="1"/>
</dbReference>
<proteinExistence type="predicted"/>